<gene>
    <name evidence="5" type="ORF">SAMN04489745_3406</name>
</gene>
<dbReference type="GO" id="GO:0003860">
    <property type="term" value="F:3-hydroxyisobutyryl-CoA hydrolase activity"/>
    <property type="evidence" value="ECO:0007669"/>
    <property type="project" value="UniProtKB-EC"/>
</dbReference>
<sequence>MEPSSTSAPSTLSASAATAGQSAAEVKPAEVTFEQRGHAGVVILNRPRAVNALNQGMVEAVDAQLRAWAVDPSIEHVIITGAGERGLCAGGDVVAMYRDIVAGERASHDFFRAEFRMNSLIFGYPKPVIAVQDGLVLGGGVGISAHASHRVVTENTRMGMPEVTIGYVPDVGGTWLLGHAGVAGVHAAMTGDHVGAGDAIHLGLSDAFVPAPNLPEFLTFLETDTADDAVARFAEMAPEAVLAAAGDADGAAPWIEDCYAGALSGDASAAVILSRLETHPDPQAQEAAATLKTKSPRSVAVALEAVRRHCSGTLEEALREEFRVAVRCLASPDMREGIRAQVIDKDRTPRWEHPGLTEVSPELVASYFAPFAPGETDGGDLVL</sequence>
<dbReference type="PANTHER" id="PTHR43176">
    <property type="entry name" value="3-HYDROXYISOBUTYRYL-COA HYDROLASE-RELATED"/>
    <property type="match status" value="1"/>
</dbReference>
<dbReference type="EMBL" id="FNSN01000004">
    <property type="protein sequence ID" value="SEC87945.1"/>
    <property type="molecule type" value="Genomic_DNA"/>
</dbReference>
<dbReference type="PANTHER" id="PTHR43176:SF3">
    <property type="entry name" value="3-HYDROXYISOBUTYRYL-COA HYDROLASE, MITOCHONDRIAL"/>
    <property type="match status" value="1"/>
</dbReference>
<dbReference type="Proteomes" id="UP000182652">
    <property type="component" value="Unassembled WGS sequence"/>
</dbReference>
<keyword evidence="6" id="KW-1185">Reference proteome</keyword>
<feature type="domain" description="Enoyl-CoA hydratase/isomerase" evidence="4">
    <location>
        <begin position="40"/>
        <end position="368"/>
    </location>
</feature>
<dbReference type="SUPFAM" id="SSF52096">
    <property type="entry name" value="ClpP/crotonase"/>
    <property type="match status" value="1"/>
</dbReference>
<evidence type="ECO:0000313" key="6">
    <source>
        <dbReference type="Proteomes" id="UP000182652"/>
    </source>
</evidence>
<accession>A0A1H4W3W6</accession>
<dbReference type="EC" id="3.1.2.4" evidence="2"/>
<dbReference type="CDD" id="cd06558">
    <property type="entry name" value="crotonase-like"/>
    <property type="match status" value="1"/>
</dbReference>
<proteinExistence type="predicted"/>
<dbReference type="AlphaFoldDB" id="A0A1H4W3W6"/>
<dbReference type="NCBIfam" id="NF004127">
    <property type="entry name" value="PRK05617.1"/>
    <property type="match status" value="1"/>
</dbReference>
<dbReference type="STRING" id="156980.SAMN04489745_3406"/>
<dbReference type="GO" id="GO:0006574">
    <property type="term" value="P:L-valine catabolic process"/>
    <property type="evidence" value="ECO:0007669"/>
    <property type="project" value="TreeGrafter"/>
</dbReference>
<comment type="catalytic activity">
    <reaction evidence="1">
        <text>3-hydroxy-2-methylpropanoyl-CoA + H2O = 3-hydroxy-2-methylpropanoate + CoA + H(+)</text>
        <dbReference type="Rhea" id="RHEA:20888"/>
        <dbReference type="ChEBI" id="CHEBI:11805"/>
        <dbReference type="ChEBI" id="CHEBI:15377"/>
        <dbReference type="ChEBI" id="CHEBI:15378"/>
        <dbReference type="ChEBI" id="CHEBI:57287"/>
        <dbReference type="ChEBI" id="CHEBI:57340"/>
        <dbReference type="EC" id="3.1.2.4"/>
    </reaction>
</comment>
<organism evidence="5 6">
    <name type="scientific">Arthrobacter woluwensis</name>
    <dbReference type="NCBI Taxonomy" id="156980"/>
    <lineage>
        <taxon>Bacteria</taxon>
        <taxon>Bacillati</taxon>
        <taxon>Actinomycetota</taxon>
        <taxon>Actinomycetes</taxon>
        <taxon>Micrococcales</taxon>
        <taxon>Micrococcaceae</taxon>
        <taxon>Arthrobacter</taxon>
    </lineage>
</organism>
<name>A0A1H4W3W6_9MICC</name>
<dbReference type="Gene3D" id="3.90.226.10">
    <property type="entry name" value="2-enoyl-CoA Hydratase, Chain A, domain 1"/>
    <property type="match status" value="1"/>
</dbReference>
<dbReference type="RefSeq" id="WP_082724319.1">
    <property type="nucleotide sequence ID" value="NZ_FNSN01000004.1"/>
</dbReference>
<evidence type="ECO:0000256" key="2">
    <source>
        <dbReference type="ARBA" id="ARBA00011915"/>
    </source>
</evidence>
<dbReference type="InterPro" id="IPR045004">
    <property type="entry name" value="ECH_dom"/>
</dbReference>
<evidence type="ECO:0000256" key="1">
    <source>
        <dbReference type="ARBA" id="ARBA00001709"/>
    </source>
</evidence>
<dbReference type="InterPro" id="IPR029045">
    <property type="entry name" value="ClpP/crotonase-like_dom_sf"/>
</dbReference>
<evidence type="ECO:0000313" key="5">
    <source>
        <dbReference type="EMBL" id="SEC87945.1"/>
    </source>
</evidence>
<dbReference type="Pfam" id="PF16113">
    <property type="entry name" value="ECH_2"/>
    <property type="match status" value="1"/>
</dbReference>
<evidence type="ECO:0000259" key="4">
    <source>
        <dbReference type="Pfam" id="PF16113"/>
    </source>
</evidence>
<evidence type="ECO:0000256" key="3">
    <source>
        <dbReference type="ARBA" id="ARBA00022801"/>
    </source>
</evidence>
<dbReference type="GO" id="GO:0005829">
    <property type="term" value="C:cytosol"/>
    <property type="evidence" value="ECO:0007669"/>
    <property type="project" value="TreeGrafter"/>
</dbReference>
<reference evidence="5 6" key="1">
    <citation type="submission" date="2016-10" db="EMBL/GenBank/DDBJ databases">
        <authorList>
            <person name="de Groot N.N."/>
        </authorList>
    </citation>
    <scope>NUCLEOTIDE SEQUENCE [LARGE SCALE GENOMIC DNA]</scope>
    <source>
        <strain evidence="5 6">DSM 10495</strain>
    </source>
</reference>
<protein>
    <recommendedName>
        <fullName evidence="2">3-hydroxyisobutyryl-CoA hydrolase</fullName>
        <ecNumber evidence="2">3.1.2.4</ecNumber>
    </recommendedName>
</protein>
<dbReference type="InterPro" id="IPR032259">
    <property type="entry name" value="HIBYL-CoA-H"/>
</dbReference>
<keyword evidence="3" id="KW-0378">Hydrolase</keyword>